<gene>
    <name evidence="1" type="ORF">OLEA9_A050367</name>
</gene>
<protein>
    <submittedName>
        <fullName evidence="1">Uncharacterized protein</fullName>
    </submittedName>
</protein>
<accession>A0A8S0RKW5</accession>
<name>A0A8S0RKW5_OLEEU</name>
<dbReference type="PANTHER" id="PTHR33872">
    <property type="entry name" value="DNA POLYMERASE EPSILON CATALYTIC SUBUNIT A"/>
    <property type="match status" value="1"/>
</dbReference>
<dbReference type="PANTHER" id="PTHR33872:SF7">
    <property type="entry name" value="OSJNBA0084K11.10-LIKE PROTEIN"/>
    <property type="match status" value="1"/>
</dbReference>
<dbReference type="Proteomes" id="UP000594638">
    <property type="component" value="Unassembled WGS sequence"/>
</dbReference>
<evidence type="ECO:0000313" key="2">
    <source>
        <dbReference type="Proteomes" id="UP000594638"/>
    </source>
</evidence>
<sequence length="163" mass="19338">MKQPKLKVSRPPIQMPLVPRFVVMGKCMIKSPSVTKQEIANYWKQRRMVEEDHLSAAIKAAAWKRAQNLSEHDYQQFENSLKANDEYEKQNNKGNGDNKEIRVGIKDWWMKSEYSYLNQPTINLVDNCRRRYSTYTPQILCDKYDPQLQHSEFNRGFYIDQMA</sequence>
<dbReference type="EMBL" id="CACTIH010003647">
    <property type="protein sequence ID" value="CAA2980469.1"/>
    <property type="molecule type" value="Genomic_DNA"/>
</dbReference>
<dbReference type="OrthoDB" id="1932217at2759"/>
<dbReference type="AlphaFoldDB" id="A0A8S0RKW5"/>
<evidence type="ECO:0000313" key="1">
    <source>
        <dbReference type="EMBL" id="CAA2980469.1"/>
    </source>
</evidence>
<dbReference type="Gramene" id="OE9A050367T2">
    <property type="protein sequence ID" value="OE9A050367C2"/>
    <property type="gene ID" value="OE9A050367"/>
</dbReference>
<comment type="caution">
    <text evidence="1">The sequence shown here is derived from an EMBL/GenBank/DDBJ whole genome shotgun (WGS) entry which is preliminary data.</text>
</comment>
<dbReference type="Gramene" id="OE9A050367T1">
    <property type="protein sequence ID" value="OE9A050367C1"/>
    <property type="gene ID" value="OE9A050367"/>
</dbReference>
<organism evidence="1 2">
    <name type="scientific">Olea europaea subsp. europaea</name>
    <dbReference type="NCBI Taxonomy" id="158383"/>
    <lineage>
        <taxon>Eukaryota</taxon>
        <taxon>Viridiplantae</taxon>
        <taxon>Streptophyta</taxon>
        <taxon>Embryophyta</taxon>
        <taxon>Tracheophyta</taxon>
        <taxon>Spermatophyta</taxon>
        <taxon>Magnoliopsida</taxon>
        <taxon>eudicotyledons</taxon>
        <taxon>Gunneridae</taxon>
        <taxon>Pentapetalae</taxon>
        <taxon>asterids</taxon>
        <taxon>lamiids</taxon>
        <taxon>Lamiales</taxon>
        <taxon>Oleaceae</taxon>
        <taxon>Oleeae</taxon>
        <taxon>Olea</taxon>
    </lineage>
</organism>
<proteinExistence type="predicted"/>
<reference evidence="1 2" key="1">
    <citation type="submission" date="2019-12" db="EMBL/GenBank/DDBJ databases">
        <authorList>
            <person name="Alioto T."/>
            <person name="Alioto T."/>
            <person name="Gomez Garrido J."/>
        </authorList>
    </citation>
    <scope>NUCLEOTIDE SEQUENCE [LARGE SCALE GENOMIC DNA]</scope>
</reference>
<keyword evidence="2" id="KW-1185">Reference proteome</keyword>